<evidence type="ECO:0000256" key="2">
    <source>
        <dbReference type="ARBA" id="ARBA00022490"/>
    </source>
</evidence>
<sequence length="214" mass="23145">MTIAGVVYKDGIVLGADTRATEGMVVADKNCSKIHFISPNIYCCGAGTAADTDMTTQLISSNLELRSLSAGCLPRVVTVNWMLKQMLFRCQGYIGAALVSGGVDVTGPHLYNNYSHRSTDKLPYVTVGSGSLAAMAMFEDKIRPDMEEEEAKKLVNEAIAAGIFNDLGSGSNMDLCVISKSKLNFFHPYSVPKKGTRFGRYRCEKGTTAVRKGH</sequence>
<dbReference type="EMBL" id="KB320953">
    <property type="protein sequence ID" value="ELW52796.1"/>
    <property type="molecule type" value="Genomic_DNA"/>
</dbReference>
<dbReference type="Proteomes" id="UP000011518">
    <property type="component" value="Unassembled WGS sequence"/>
</dbReference>
<dbReference type="Pfam" id="PF00227">
    <property type="entry name" value="Proteasome"/>
    <property type="match status" value="1"/>
</dbReference>
<evidence type="ECO:0000313" key="10">
    <source>
        <dbReference type="Proteomes" id="UP000011518"/>
    </source>
</evidence>
<dbReference type="PANTHER" id="PTHR32194">
    <property type="entry name" value="METALLOPROTEASE TLDD"/>
    <property type="match status" value="1"/>
</dbReference>
<dbReference type="InParanoid" id="L9JQK3"/>
<dbReference type="InterPro" id="IPR016050">
    <property type="entry name" value="Proteasome_bsu_CS"/>
</dbReference>
<dbReference type="SUPFAM" id="SSF56235">
    <property type="entry name" value="N-terminal nucleophile aminohydrolases (Ntn hydrolases)"/>
    <property type="match status" value="1"/>
</dbReference>
<dbReference type="GO" id="GO:0005839">
    <property type="term" value="C:proteasome core complex"/>
    <property type="evidence" value="ECO:0007669"/>
    <property type="project" value="InterPro"/>
</dbReference>
<keyword evidence="6 8" id="KW-0647">Proteasome</keyword>
<dbReference type="FunFam" id="3.60.20.10:FF:000005">
    <property type="entry name" value="Proteasome subunit beta type-2"/>
    <property type="match status" value="1"/>
</dbReference>
<dbReference type="PROSITE" id="PS00854">
    <property type="entry name" value="PROTEASOME_BETA_1"/>
    <property type="match status" value="1"/>
</dbReference>
<dbReference type="GO" id="GO:0005634">
    <property type="term" value="C:nucleus"/>
    <property type="evidence" value="ECO:0007669"/>
    <property type="project" value="UniProtKB-SubCell"/>
</dbReference>
<evidence type="ECO:0000256" key="3">
    <source>
        <dbReference type="ARBA" id="ARBA00022670"/>
    </source>
</evidence>
<dbReference type="InterPro" id="IPR000243">
    <property type="entry name" value="Pept_T1A_subB"/>
</dbReference>
<dbReference type="CDD" id="cd03763">
    <property type="entry name" value="proteasome_beta_type_7"/>
    <property type="match status" value="1"/>
</dbReference>
<comment type="subcellular location">
    <subcellularLocation>
        <location evidence="8">Cytoplasm</location>
    </subcellularLocation>
    <subcellularLocation>
        <location evidence="8">Nucleus</location>
    </subcellularLocation>
</comment>
<keyword evidence="2 8" id="KW-0963">Cytoplasm</keyword>
<dbReference type="STRING" id="246437.L9JQK3"/>
<evidence type="ECO:0000256" key="8">
    <source>
        <dbReference type="RuleBase" id="RU004203"/>
    </source>
</evidence>
<comment type="function">
    <text evidence="8">Component of the proteasome, a multicatalytic proteinase complex which is characterized by its ability to cleave peptides with Arg, Phe, Tyr, Leu, and Glu adjacent to the leaving group at neutral or slightly basic pH. The proteasome has an ATP-dependent proteolytic activity.</text>
</comment>
<dbReference type="AlphaFoldDB" id="L9JQK3"/>
<accession>L9JQK3</accession>
<evidence type="ECO:0000256" key="1">
    <source>
        <dbReference type="ARBA" id="ARBA00001198"/>
    </source>
</evidence>
<proteinExistence type="inferred from homology"/>
<dbReference type="InterPro" id="IPR023333">
    <property type="entry name" value="Proteasome_suB-type"/>
</dbReference>
<keyword evidence="4" id="KW-0888">Threonine protease</keyword>
<keyword evidence="10" id="KW-1185">Reference proteome</keyword>
<dbReference type="InterPro" id="IPR029055">
    <property type="entry name" value="Ntn_hydrolases_N"/>
</dbReference>
<dbReference type="Gene3D" id="3.60.20.10">
    <property type="entry name" value="Glutamine Phosphoribosylpyrophosphate, subunit 1, domain 1"/>
    <property type="match status" value="1"/>
</dbReference>
<evidence type="ECO:0000313" key="9">
    <source>
        <dbReference type="EMBL" id="ELW52796.1"/>
    </source>
</evidence>
<dbReference type="GO" id="GO:0004298">
    <property type="term" value="F:threonine-type endopeptidase activity"/>
    <property type="evidence" value="ECO:0007669"/>
    <property type="project" value="UniProtKB-KW"/>
</dbReference>
<reference evidence="10" key="2">
    <citation type="journal article" date="2013" name="Nat. Commun.">
        <title>Genome of the Chinese tree shrew.</title>
        <authorList>
            <person name="Fan Y."/>
            <person name="Huang Z.Y."/>
            <person name="Cao C.C."/>
            <person name="Chen C.S."/>
            <person name="Chen Y.X."/>
            <person name="Fan D.D."/>
            <person name="He J."/>
            <person name="Hou H.L."/>
            <person name="Hu L."/>
            <person name="Hu X.T."/>
            <person name="Jiang X.T."/>
            <person name="Lai R."/>
            <person name="Lang Y.S."/>
            <person name="Liang B."/>
            <person name="Liao S.G."/>
            <person name="Mu D."/>
            <person name="Ma Y.Y."/>
            <person name="Niu Y.Y."/>
            <person name="Sun X.Q."/>
            <person name="Xia J.Q."/>
            <person name="Xiao J."/>
            <person name="Xiong Z.Q."/>
            <person name="Xu L."/>
            <person name="Yang L."/>
            <person name="Zhang Y."/>
            <person name="Zhao W."/>
            <person name="Zhao X.D."/>
            <person name="Zheng Y.T."/>
            <person name="Zhou J.M."/>
            <person name="Zhu Y.B."/>
            <person name="Zhang G.J."/>
            <person name="Wang J."/>
            <person name="Yao Y.G."/>
        </authorList>
    </citation>
    <scope>NUCLEOTIDE SEQUENCE [LARGE SCALE GENOMIC DNA]</scope>
</reference>
<evidence type="ECO:0000256" key="5">
    <source>
        <dbReference type="ARBA" id="ARBA00022801"/>
    </source>
</evidence>
<gene>
    <name evidence="9" type="ORF">TREES_T100017969</name>
</gene>
<dbReference type="PROSITE" id="PS51476">
    <property type="entry name" value="PROTEASOME_BETA_2"/>
    <property type="match status" value="1"/>
</dbReference>
<comment type="catalytic activity">
    <reaction evidence="1">
        <text>Cleavage of peptide bonds with very broad specificity.</text>
        <dbReference type="EC" id="3.4.25.1"/>
    </reaction>
</comment>
<name>L9JQK3_TUPCH</name>
<dbReference type="GO" id="GO:0051603">
    <property type="term" value="P:proteolysis involved in protein catabolic process"/>
    <property type="evidence" value="ECO:0007669"/>
    <property type="project" value="InterPro"/>
</dbReference>
<keyword evidence="5" id="KW-0378">Hydrolase</keyword>
<keyword evidence="7 8" id="KW-0539">Nucleus</keyword>
<dbReference type="PRINTS" id="PR00141">
    <property type="entry name" value="PROTEASOME"/>
</dbReference>
<reference evidence="10" key="1">
    <citation type="submission" date="2012-07" db="EMBL/GenBank/DDBJ databases">
        <title>Genome of the Chinese tree shrew, a rising model animal genetically related to primates.</title>
        <authorList>
            <person name="Zhang G."/>
            <person name="Fan Y."/>
            <person name="Yao Y."/>
            <person name="Huang Z."/>
        </authorList>
    </citation>
    <scope>NUCLEOTIDE SEQUENCE [LARGE SCALE GENOMIC DNA]</scope>
</reference>
<evidence type="ECO:0000256" key="7">
    <source>
        <dbReference type="ARBA" id="ARBA00023242"/>
    </source>
</evidence>
<comment type="similarity">
    <text evidence="8">Belongs to the peptidase T1B family.</text>
</comment>
<organism evidence="9 10">
    <name type="scientific">Tupaia chinensis</name>
    <name type="common">Chinese tree shrew</name>
    <name type="synonym">Tupaia belangeri chinensis</name>
    <dbReference type="NCBI Taxonomy" id="246437"/>
    <lineage>
        <taxon>Eukaryota</taxon>
        <taxon>Metazoa</taxon>
        <taxon>Chordata</taxon>
        <taxon>Craniata</taxon>
        <taxon>Vertebrata</taxon>
        <taxon>Euteleostomi</taxon>
        <taxon>Mammalia</taxon>
        <taxon>Eutheria</taxon>
        <taxon>Euarchontoglires</taxon>
        <taxon>Scandentia</taxon>
        <taxon>Tupaiidae</taxon>
        <taxon>Tupaia</taxon>
    </lineage>
</organism>
<dbReference type="InterPro" id="IPR001353">
    <property type="entry name" value="Proteasome_sua/b"/>
</dbReference>
<evidence type="ECO:0000256" key="4">
    <source>
        <dbReference type="ARBA" id="ARBA00022698"/>
    </source>
</evidence>
<dbReference type="PANTHER" id="PTHR32194:SF4">
    <property type="entry name" value="PROTEASOME SUBUNIT BETA TYPE-7"/>
    <property type="match status" value="1"/>
</dbReference>
<protein>
    <recommendedName>
        <fullName evidence="8">Proteasome subunit beta</fullName>
    </recommendedName>
</protein>
<keyword evidence="3" id="KW-0645">Protease</keyword>
<evidence type="ECO:0000256" key="6">
    <source>
        <dbReference type="ARBA" id="ARBA00022942"/>
    </source>
</evidence>
<dbReference type="GO" id="GO:0005737">
    <property type="term" value="C:cytoplasm"/>
    <property type="evidence" value="ECO:0007669"/>
    <property type="project" value="UniProtKB-SubCell"/>
</dbReference>
<comment type="subunit">
    <text evidence="8">Component of the proteasome complex.</text>
</comment>